<dbReference type="Gene3D" id="3.30.1360.20">
    <property type="entry name" value="Transcriptional coactivator/pterin dehydratase"/>
    <property type="match status" value="1"/>
</dbReference>
<evidence type="ECO:0000313" key="6">
    <source>
        <dbReference type="Proteomes" id="UP001149719"/>
    </source>
</evidence>
<dbReference type="InterPro" id="IPR036428">
    <property type="entry name" value="PCD_sf"/>
</dbReference>
<dbReference type="EMBL" id="JAPUBN010000013">
    <property type="protein sequence ID" value="MCZ2721473.1"/>
    <property type="molecule type" value="Genomic_DNA"/>
</dbReference>
<dbReference type="InterPro" id="IPR001533">
    <property type="entry name" value="Pterin_deHydtase"/>
</dbReference>
<comment type="caution">
    <text evidence="5">The sequence shown here is derived from an EMBL/GenBank/DDBJ whole genome shotgun (WGS) entry which is preliminary data.</text>
</comment>
<evidence type="ECO:0000256" key="1">
    <source>
        <dbReference type="ARBA" id="ARBA00001554"/>
    </source>
</evidence>
<evidence type="ECO:0000313" key="5">
    <source>
        <dbReference type="EMBL" id="MCZ2721473.1"/>
    </source>
</evidence>
<keyword evidence="6" id="KW-1185">Reference proteome</keyword>
<dbReference type="EC" id="4.2.1.96" evidence="3"/>
<evidence type="ECO:0000256" key="4">
    <source>
        <dbReference type="ARBA" id="ARBA00023239"/>
    </source>
</evidence>
<comment type="catalytic activity">
    <reaction evidence="1">
        <text>(4aS,6R)-4a-hydroxy-L-erythro-5,6,7,8-tetrahydrobiopterin = (6R)-L-erythro-6,7-dihydrobiopterin + H2O</text>
        <dbReference type="Rhea" id="RHEA:11920"/>
        <dbReference type="ChEBI" id="CHEBI:15377"/>
        <dbReference type="ChEBI" id="CHEBI:15642"/>
        <dbReference type="ChEBI" id="CHEBI:43120"/>
        <dbReference type="EC" id="4.2.1.96"/>
    </reaction>
</comment>
<gene>
    <name evidence="5" type="ORF">O1D97_07350</name>
</gene>
<dbReference type="SUPFAM" id="SSF55248">
    <property type="entry name" value="PCD-like"/>
    <property type="match status" value="1"/>
</dbReference>
<sequence>MTDLNNALAQLDDSWTIENGKKLTKTFEFKGFLKTMSFVNAVAWEANLIMHHPDMEVSFSRCVIHITTHDEGNTLTEKDIQLAQRIDALF</sequence>
<organism evidence="5 6">
    <name type="scientific">Marinomonas phaeophyticola</name>
    <dbReference type="NCBI Taxonomy" id="3004091"/>
    <lineage>
        <taxon>Bacteria</taxon>
        <taxon>Pseudomonadati</taxon>
        <taxon>Pseudomonadota</taxon>
        <taxon>Gammaproteobacteria</taxon>
        <taxon>Oceanospirillales</taxon>
        <taxon>Oceanospirillaceae</taxon>
        <taxon>Marinomonas</taxon>
    </lineage>
</organism>
<dbReference type="PANTHER" id="PTHR12599">
    <property type="entry name" value="PTERIN-4-ALPHA-CARBINOLAMINE DEHYDRATASE"/>
    <property type="match status" value="1"/>
</dbReference>
<proteinExistence type="inferred from homology"/>
<evidence type="ECO:0000256" key="2">
    <source>
        <dbReference type="ARBA" id="ARBA00006472"/>
    </source>
</evidence>
<accession>A0ABT4JUL8</accession>
<reference evidence="5" key="1">
    <citation type="submission" date="2022-12" db="EMBL/GenBank/DDBJ databases">
        <title>Marinomonas 15G1-11 sp. nov, isolated from marine algae.</title>
        <authorList>
            <person name="Butt M."/>
            <person name="Choi D.G."/>
            <person name="Kim J.M."/>
            <person name="Lee J.K."/>
            <person name="Baek J.H."/>
            <person name="Jeon C.O."/>
        </authorList>
    </citation>
    <scope>NUCLEOTIDE SEQUENCE</scope>
    <source>
        <strain evidence="5">15G1-11</strain>
    </source>
</reference>
<keyword evidence="4" id="KW-0456">Lyase</keyword>
<dbReference type="CDD" id="cd00488">
    <property type="entry name" value="PCD_DCoH"/>
    <property type="match status" value="1"/>
</dbReference>
<protein>
    <recommendedName>
        <fullName evidence="3">4a-hydroxytetrahydrobiopterin dehydratase</fullName>
        <ecNumber evidence="3">4.2.1.96</ecNumber>
    </recommendedName>
</protein>
<evidence type="ECO:0000256" key="3">
    <source>
        <dbReference type="ARBA" id="ARBA00013252"/>
    </source>
</evidence>
<dbReference type="Pfam" id="PF01329">
    <property type="entry name" value="Pterin_4a"/>
    <property type="match status" value="1"/>
</dbReference>
<dbReference type="Proteomes" id="UP001149719">
    <property type="component" value="Unassembled WGS sequence"/>
</dbReference>
<dbReference type="PANTHER" id="PTHR12599:SF0">
    <property type="entry name" value="PTERIN-4-ALPHA-CARBINOLAMINE DEHYDRATASE"/>
    <property type="match status" value="1"/>
</dbReference>
<dbReference type="RefSeq" id="WP_269124285.1">
    <property type="nucleotide sequence ID" value="NZ_JAPUBN010000013.1"/>
</dbReference>
<name>A0ABT4JUL8_9GAMM</name>
<comment type="similarity">
    <text evidence="2">Belongs to the pterin-4-alpha-carbinolamine dehydratase family.</text>
</comment>